<dbReference type="EMBL" id="CP040908">
    <property type="protein sequence ID" value="QLL58678.1"/>
    <property type="molecule type" value="Genomic_DNA"/>
</dbReference>
<dbReference type="NCBIfam" id="TIGR04183">
    <property type="entry name" value="Por_Secre_tail"/>
    <property type="match status" value="1"/>
</dbReference>
<dbReference type="AlphaFoldDB" id="A0A7H9DU01"/>
<sequence length="257" mass="29579">MKKNLFFGALLASTISFAQITLEKTFSKNEYVSVINNNKDITYVSATNDNKLVLYNSDYSIIKTISVDMPSDYSLHFSYDIYDRWLSVSKHIFNTDDNYEFIVEIRNDSDYKYLIIDENGKIIKNLSNSPNYSSYYPTVFFDEKSNKNKLIISQVNKQDYLDIYQEVYLLPTSSLSIEEVKENSKLQAFPNPAQSTLNIVNPKNGANNVEIYDISGRLILKKDFNPIENKISIDVQNLSNGNYIYKIGNSSAKFLKK</sequence>
<dbReference type="RefSeq" id="WP_180904792.1">
    <property type="nucleotide sequence ID" value="NZ_CP040908.1"/>
</dbReference>
<protein>
    <submittedName>
        <fullName evidence="4">T9SS type A sorting domain-containing protein</fullName>
    </submittedName>
</protein>
<gene>
    <name evidence="4" type="ORF">FH779_11525</name>
</gene>
<organism evidence="4 5">
    <name type="scientific">Empedobacter falsenii</name>
    <dbReference type="NCBI Taxonomy" id="343874"/>
    <lineage>
        <taxon>Bacteria</taxon>
        <taxon>Pseudomonadati</taxon>
        <taxon>Bacteroidota</taxon>
        <taxon>Flavobacteriia</taxon>
        <taxon>Flavobacteriales</taxon>
        <taxon>Weeksellaceae</taxon>
        <taxon>Empedobacter</taxon>
    </lineage>
</organism>
<dbReference type="Pfam" id="PF18962">
    <property type="entry name" value="Por_Secre_tail"/>
    <property type="match status" value="1"/>
</dbReference>
<dbReference type="KEGG" id="efal:FH779_11525"/>
<feature type="domain" description="Secretion system C-terminal sorting" evidence="3">
    <location>
        <begin position="189"/>
        <end position="257"/>
    </location>
</feature>
<evidence type="ECO:0000256" key="1">
    <source>
        <dbReference type="ARBA" id="ARBA00022729"/>
    </source>
</evidence>
<keyword evidence="1 2" id="KW-0732">Signal</keyword>
<evidence type="ECO:0000313" key="4">
    <source>
        <dbReference type="EMBL" id="QLL58678.1"/>
    </source>
</evidence>
<proteinExistence type="predicted"/>
<feature type="chain" id="PRO_5028957247" evidence="2">
    <location>
        <begin position="19"/>
        <end position="257"/>
    </location>
</feature>
<feature type="signal peptide" evidence="2">
    <location>
        <begin position="1"/>
        <end position="18"/>
    </location>
</feature>
<name>A0A7H9DU01_9FLAO</name>
<accession>A0A7H9DU01</accession>
<dbReference type="Proteomes" id="UP000510643">
    <property type="component" value="Chromosome"/>
</dbReference>
<reference evidence="4 5" key="1">
    <citation type="submission" date="2019-06" db="EMBL/GenBank/DDBJ databases">
        <title>Emergence of pandrug resistant Empedobacter falsenii in China.</title>
        <authorList>
            <person name="Dong N."/>
            <person name="Chen S."/>
            <person name="Zhang R."/>
        </authorList>
    </citation>
    <scope>NUCLEOTIDE SEQUENCE [LARGE SCALE GENOMIC DNA]</scope>
    <source>
        <strain evidence="4 5">1681-1</strain>
    </source>
</reference>
<evidence type="ECO:0000313" key="5">
    <source>
        <dbReference type="Proteomes" id="UP000510643"/>
    </source>
</evidence>
<evidence type="ECO:0000259" key="3">
    <source>
        <dbReference type="Pfam" id="PF18962"/>
    </source>
</evidence>
<dbReference type="GeneID" id="78402097"/>
<keyword evidence="5" id="KW-1185">Reference proteome</keyword>
<evidence type="ECO:0000256" key="2">
    <source>
        <dbReference type="SAM" id="SignalP"/>
    </source>
</evidence>
<dbReference type="InterPro" id="IPR026444">
    <property type="entry name" value="Secre_tail"/>
</dbReference>